<evidence type="ECO:0000313" key="3">
    <source>
        <dbReference type="Proteomes" id="UP000231154"/>
    </source>
</evidence>
<feature type="signal peptide" evidence="1">
    <location>
        <begin position="1"/>
        <end position="27"/>
    </location>
</feature>
<feature type="non-terminal residue" evidence="2">
    <location>
        <position position="106"/>
    </location>
</feature>
<proteinExistence type="predicted"/>
<name>A0A2H0PZS7_9BACT</name>
<keyword evidence="1" id="KW-0732">Signal</keyword>
<protein>
    <submittedName>
        <fullName evidence="2">Uncharacterized protein</fullName>
    </submittedName>
</protein>
<accession>A0A2H0PZS7</accession>
<gene>
    <name evidence="2" type="ORF">COV40_00270</name>
</gene>
<dbReference type="AlphaFoldDB" id="A0A2H0PZS7"/>
<organism evidence="2 3">
    <name type="scientific">Candidatus Berkelbacteria bacterium CG11_big_fil_rev_8_21_14_0_20_42_15</name>
    <dbReference type="NCBI Taxonomy" id="1974517"/>
    <lineage>
        <taxon>Bacteria</taxon>
        <taxon>Candidatus Berkelbacteria</taxon>
    </lineage>
</organism>
<comment type="caution">
    <text evidence="2">The sequence shown here is derived from an EMBL/GenBank/DDBJ whole genome shotgun (WGS) entry which is preliminary data.</text>
</comment>
<evidence type="ECO:0000313" key="2">
    <source>
        <dbReference type="EMBL" id="PIR27549.1"/>
    </source>
</evidence>
<reference evidence="2 3" key="1">
    <citation type="submission" date="2017-09" db="EMBL/GenBank/DDBJ databases">
        <title>Depth-based differentiation of microbial function through sediment-hosted aquifers and enrichment of novel symbionts in the deep terrestrial subsurface.</title>
        <authorList>
            <person name="Probst A.J."/>
            <person name="Ladd B."/>
            <person name="Jarett J.K."/>
            <person name="Geller-Mcgrath D.E."/>
            <person name="Sieber C.M."/>
            <person name="Emerson J.B."/>
            <person name="Anantharaman K."/>
            <person name="Thomas B.C."/>
            <person name="Malmstrom R."/>
            <person name="Stieglmeier M."/>
            <person name="Klingl A."/>
            <person name="Woyke T."/>
            <person name="Ryan C.M."/>
            <person name="Banfield J.F."/>
        </authorList>
    </citation>
    <scope>NUCLEOTIDE SEQUENCE [LARGE SCALE GENOMIC DNA]</scope>
    <source>
        <strain evidence="2">CG11_big_fil_rev_8_21_14_0_20_42_15</strain>
    </source>
</reference>
<sequence>MEKIFFRVLFVLSLAALFLIFPPESQAVTVGPAKMEYSVAPGDVIETTLFLMNETGEDAAFYPSFEKFIEEDGKKTFLKDESDLASWIETEVPVFLKAGEKKNVPF</sequence>
<evidence type="ECO:0000256" key="1">
    <source>
        <dbReference type="SAM" id="SignalP"/>
    </source>
</evidence>
<feature type="chain" id="PRO_5013762655" evidence="1">
    <location>
        <begin position="28"/>
        <end position="106"/>
    </location>
</feature>
<dbReference type="EMBL" id="PCXF01000007">
    <property type="protein sequence ID" value="PIR27549.1"/>
    <property type="molecule type" value="Genomic_DNA"/>
</dbReference>
<dbReference type="Proteomes" id="UP000231154">
    <property type="component" value="Unassembled WGS sequence"/>
</dbReference>